<evidence type="ECO:0000256" key="2">
    <source>
        <dbReference type="ARBA" id="ARBA00022448"/>
    </source>
</evidence>
<dbReference type="EMBL" id="KQ965731">
    <property type="protein sequence ID" value="KXS22481.1"/>
    <property type="molecule type" value="Genomic_DNA"/>
</dbReference>
<keyword evidence="4 6" id="KW-1133">Transmembrane helix</keyword>
<accession>A0A139B0G1</accession>
<gene>
    <name evidence="9" type="ORF">M427DRAFT_150748</name>
</gene>
<dbReference type="Proteomes" id="UP000070544">
    <property type="component" value="Unassembled WGS sequence"/>
</dbReference>
<keyword evidence="7" id="KW-0732">Signal</keyword>
<dbReference type="Pfam" id="PF07690">
    <property type="entry name" value="MFS_1"/>
    <property type="match status" value="1"/>
</dbReference>
<dbReference type="OrthoDB" id="3936150at2759"/>
<evidence type="ECO:0000256" key="6">
    <source>
        <dbReference type="SAM" id="Phobius"/>
    </source>
</evidence>
<feature type="chain" id="PRO_5007296550" evidence="7">
    <location>
        <begin position="22"/>
        <end position="385"/>
    </location>
</feature>
<keyword evidence="3 6" id="KW-0812">Transmembrane</keyword>
<feature type="transmembrane region" description="Helical" evidence="6">
    <location>
        <begin position="254"/>
        <end position="273"/>
    </location>
</feature>
<evidence type="ECO:0000256" key="7">
    <source>
        <dbReference type="SAM" id="SignalP"/>
    </source>
</evidence>
<protein>
    <submittedName>
        <fullName evidence="9">MFS general substrate transporter</fullName>
    </submittedName>
</protein>
<keyword evidence="2" id="KW-0813">Transport</keyword>
<feature type="transmembrane region" description="Helical" evidence="6">
    <location>
        <begin position="285"/>
        <end position="306"/>
    </location>
</feature>
<keyword evidence="10" id="KW-1185">Reference proteome</keyword>
<dbReference type="GO" id="GO:0005886">
    <property type="term" value="C:plasma membrane"/>
    <property type="evidence" value="ECO:0007669"/>
    <property type="project" value="TreeGrafter"/>
</dbReference>
<dbReference type="PANTHER" id="PTHR23502">
    <property type="entry name" value="MAJOR FACILITATOR SUPERFAMILY"/>
    <property type="match status" value="1"/>
</dbReference>
<feature type="transmembrane region" description="Helical" evidence="6">
    <location>
        <begin position="219"/>
        <end position="239"/>
    </location>
</feature>
<feature type="transmembrane region" description="Helical" evidence="6">
    <location>
        <begin position="312"/>
        <end position="331"/>
    </location>
</feature>
<feature type="transmembrane region" description="Helical" evidence="6">
    <location>
        <begin position="126"/>
        <end position="145"/>
    </location>
</feature>
<reference evidence="9 10" key="1">
    <citation type="journal article" date="2015" name="Genome Biol. Evol.">
        <title>Phylogenomic analyses indicate that early fungi evolved digesting cell walls of algal ancestors of land plants.</title>
        <authorList>
            <person name="Chang Y."/>
            <person name="Wang S."/>
            <person name="Sekimoto S."/>
            <person name="Aerts A.L."/>
            <person name="Choi C."/>
            <person name="Clum A."/>
            <person name="LaButti K.M."/>
            <person name="Lindquist E.A."/>
            <person name="Yee Ngan C."/>
            <person name="Ohm R.A."/>
            <person name="Salamov A.A."/>
            <person name="Grigoriev I.V."/>
            <person name="Spatafora J.W."/>
            <person name="Berbee M.L."/>
        </authorList>
    </citation>
    <scope>NUCLEOTIDE SEQUENCE [LARGE SCALE GENOMIC DNA]</scope>
    <source>
        <strain evidence="9 10">JEL478</strain>
    </source>
</reference>
<dbReference type="GO" id="GO:0022857">
    <property type="term" value="F:transmembrane transporter activity"/>
    <property type="evidence" value="ECO:0007669"/>
    <property type="project" value="InterPro"/>
</dbReference>
<feature type="domain" description="Major facilitator superfamily (MFS) profile" evidence="8">
    <location>
        <begin position="6"/>
        <end position="385"/>
    </location>
</feature>
<feature type="transmembrane region" description="Helical" evidence="6">
    <location>
        <begin position="40"/>
        <end position="59"/>
    </location>
</feature>
<dbReference type="Gene3D" id="1.20.1250.20">
    <property type="entry name" value="MFS general substrate transporter like domains"/>
    <property type="match status" value="1"/>
</dbReference>
<dbReference type="STRING" id="1344416.A0A139B0G1"/>
<dbReference type="AlphaFoldDB" id="A0A139B0G1"/>
<evidence type="ECO:0000313" key="9">
    <source>
        <dbReference type="EMBL" id="KXS22481.1"/>
    </source>
</evidence>
<feature type="signal peptide" evidence="7">
    <location>
        <begin position="1"/>
        <end position="21"/>
    </location>
</feature>
<evidence type="ECO:0000256" key="1">
    <source>
        <dbReference type="ARBA" id="ARBA00004141"/>
    </source>
</evidence>
<dbReference type="InterPro" id="IPR036259">
    <property type="entry name" value="MFS_trans_sf"/>
</dbReference>
<evidence type="ECO:0000259" key="8">
    <source>
        <dbReference type="PROSITE" id="PS50850"/>
    </source>
</evidence>
<dbReference type="InterPro" id="IPR011701">
    <property type="entry name" value="MFS"/>
</dbReference>
<feature type="transmembrane region" description="Helical" evidence="6">
    <location>
        <begin position="71"/>
        <end position="89"/>
    </location>
</feature>
<keyword evidence="5 6" id="KW-0472">Membrane</keyword>
<dbReference type="SUPFAM" id="SSF103473">
    <property type="entry name" value="MFS general substrate transporter"/>
    <property type="match status" value="1"/>
</dbReference>
<proteinExistence type="predicted"/>
<organism evidence="9 10">
    <name type="scientific">Gonapodya prolifera (strain JEL478)</name>
    <name type="common">Monoblepharis prolifera</name>
    <dbReference type="NCBI Taxonomy" id="1344416"/>
    <lineage>
        <taxon>Eukaryota</taxon>
        <taxon>Fungi</taxon>
        <taxon>Fungi incertae sedis</taxon>
        <taxon>Chytridiomycota</taxon>
        <taxon>Chytridiomycota incertae sedis</taxon>
        <taxon>Monoblepharidomycetes</taxon>
        <taxon>Monoblepharidales</taxon>
        <taxon>Gonapodyaceae</taxon>
        <taxon>Gonapodya</taxon>
    </lineage>
</organism>
<evidence type="ECO:0000256" key="5">
    <source>
        <dbReference type="ARBA" id="ARBA00023136"/>
    </source>
</evidence>
<evidence type="ECO:0000256" key="3">
    <source>
        <dbReference type="ARBA" id="ARBA00022692"/>
    </source>
</evidence>
<evidence type="ECO:0000256" key="4">
    <source>
        <dbReference type="ARBA" id="ARBA00022989"/>
    </source>
</evidence>
<sequence>MKNVIIMSVASLATSLYVLEASIYMPAFVAIQEDLKTDDVMMNLTVTVYSLSSAVAPILRASFSDCYGRRPIYLLSNLLCFVAAILIWLRLLQGAGTSASFSVLAGTISDLYPIEQRGRAGGYSSFGTVLGAVVGPGVGGIIASIWGWRHISSATALVTGVEIVLIYFLIPETLHRPPTKDQIGARTPTSALKSPAARSILVVPTVLERILHVAQSFKVLRYPFILTILFSFTASFMGIQSNQSRVYNLDTNSLGLWALVFAVSNVFGSILSASKHGVPWPEDRLYQTAYGQVIYAAGLLSIGWMFNFAVDYRVANSVGFIILGFGGAMSLNPPGTYIIDIFPADAAMVSSIIYMVRNLLASYTPVVVPLIEDKAGLACNTPLGL</sequence>
<evidence type="ECO:0000313" key="10">
    <source>
        <dbReference type="Proteomes" id="UP000070544"/>
    </source>
</evidence>
<comment type="subcellular location">
    <subcellularLocation>
        <location evidence="1">Membrane</location>
        <topology evidence="1">Multi-pass membrane protein</topology>
    </subcellularLocation>
</comment>
<dbReference type="PROSITE" id="PS50850">
    <property type="entry name" value="MFS"/>
    <property type="match status" value="1"/>
</dbReference>
<name>A0A139B0G1_GONPJ</name>
<dbReference type="InterPro" id="IPR020846">
    <property type="entry name" value="MFS_dom"/>
</dbReference>
<dbReference type="PANTHER" id="PTHR23502:SF51">
    <property type="entry name" value="QUINIDINE RESISTANCE PROTEIN 1-RELATED"/>
    <property type="match status" value="1"/>
</dbReference>
<feature type="transmembrane region" description="Helical" evidence="6">
    <location>
        <begin position="151"/>
        <end position="170"/>
    </location>
</feature>